<sequence>MSLRLARDRAAHRQRRAPLILHLHFTVDDHRRSLMSYRISPLTAMTLSLILTGSLLTADGFAAEGMTSDDPSASASATGGSSSDELKNAKETVREAADVVQKIQSDPQASDLLEQAEAIFVVPDYARAALVVGGAGGQGILIAKNDGGWSAPAFYNIGTVQIGAAAGAEAGEVAFMIMSGDLLESFGQMHNFALNSDTGYTVVEDSERTQTSIGKGTNVAVWSGTEGLYGDFAASVSDIFWDEDANNAYYGRQVTASQIINGEVEDPMSPSPLLSAETP</sequence>
<dbReference type="InterPro" id="IPR051702">
    <property type="entry name" value="SH3_domain_YSC84-like"/>
</dbReference>
<feature type="region of interest" description="Disordered" evidence="1">
    <location>
        <begin position="67"/>
        <end position="89"/>
    </location>
</feature>
<name>A0A9X0WC41_9GAMM</name>
<gene>
    <name evidence="3" type="ORF">CKO42_20755</name>
</gene>
<dbReference type="InterPro" id="IPR007461">
    <property type="entry name" value="Ysc84_actin-binding"/>
</dbReference>
<evidence type="ECO:0000313" key="3">
    <source>
        <dbReference type="EMBL" id="MBK1620815.1"/>
    </source>
</evidence>
<evidence type="ECO:0000256" key="1">
    <source>
        <dbReference type="SAM" id="MobiDB-lite"/>
    </source>
</evidence>
<keyword evidence="4" id="KW-1185">Reference proteome</keyword>
<dbReference type="CDD" id="cd11524">
    <property type="entry name" value="SYLF"/>
    <property type="match status" value="1"/>
</dbReference>
<proteinExistence type="predicted"/>
<dbReference type="PANTHER" id="PTHR15629">
    <property type="entry name" value="SH3YL1 PROTEIN"/>
    <property type="match status" value="1"/>
</dbReference>
<dbReference type="EMBL" id="NRRY01000049">
    <property type="protein sequence ID" value="MBK1620815.1"/>
    <property type="molecule type" value="Genomic_DNA"/>
</dbReference>
<accession>A0A9X0WC41</accession>
<evidence type="ECO:0000313" key="4">
    <source>
        <dbReference type="Proteomes" id="UP001138768"/>
    </source>
</evidence>
<protein>
    <recommendedName>
        <fullName evidence="2">Ysc84 actin-binding domain-containing protein</fullName>
    </recommendedName>
</protein>
<feature type="domain" description="Ysc84 actin-binding" evidence="2">
    <location>
        <begin position="159"/>
        <end position="275"/>
    </location>
</feature>
<dbReference type="Proteomes" id="UP001138768">
    <property type="component" value="Unassembled WGS sequence"/>
</dbReference>
<dbReference type="Pfam" id="PF04366">
    <property type="entry name" value="Ysc84"/>
    <property type="match status" value="1"/>
</dbReference>
<feature type="compositionally biased region" description="Low complexity" evidence="1">
    <location>
        <begin position="68"/>
        <end position="83"/>
    </location>
</feature>
<dbReference type="GO" id="GO:0035091">
    <property type="term" value="F:phosphatidylinositol binding"/>
    <property type="evidence" value="ECO:0007669"/>
    <property type="project" value="TreeGrafter"/>
</dbReference>
<comment type="caution">
    <text evidence="3">The sequence shown here is derived from an EMBL/GenBank/DDBJ whole genome shotgun (WGS) entry which is preliminary data.</text>
</comment>
<reference evidence="3 4" key="1">
    <citation type="journal article" date="2020" name="Microorganisms">
        <title>Osmotic Adaptation and Compatible Solute Biosynthesis of Phototrophic Bacteria as Revealed from Genome Analyses.</title>
        <authorList>
            <person name="Imhoff J.F."/>
            <person name="Rahn T."/>
            <person name="Kunzel S."/>
            <person name="Keller A."/>
            <person name="Neulinger S.C."/>
        </authorList>
    </citation>
    <scope>NUCLEOTIDE SEQUENCE [LARGE SCALE GENOMIC DNA]</scope>
    <source>
        <strain evidence="3 4">DSM 25653</strain>
    </source>
</reference>
<organism evidence="3 4">
    <name type="scientific">Lamprobacter modestohalophilus</name>
    <dbReference type="NCBI Taxonomy" id="1064514"/>
    <lineage>
        <taxon>Bacteria</taxon>
        <taxon>Pseudomonadati</taxon>
        <taxon>Pseudomonadota</taxon>
        <taxon>Gammaproteobacteria</taxon>
        <taxon>Chromatiales</taxon>
        <taxon>Chromatiaceae</taxon>
        <taxon>Lamprobacter</taxon>
    </lineage>
</organism>
<dbReference type="AlphaFoldDB" id="A0A9X0WC41"/>
<evidence type="ECO:0000259" key="2">
    <source>
        <dbReference type="Pfam" id="PF04366"/>
    </source>
</evidence>
<dbReference type="PANTHER" id="PTHR15629:SF2">
    <property type="entry name" value="SH3 DOMAIN-CONTAINING YSC84-LIKE PROTEIN 1"/>
    <property type="match status" value="1"/>
</dbReference>